<evidence type="ECO:0000313" key="1">
    <source>
        <dbReference type="EMBL" id="RFU24065.1"/>
    </source>
</evidence>
<gene>
    <name evidence="1" type="ORF">B7463_g12273</name>
</gene>
<dbReference type="AlphaFoldDB" id="A0A3E2GSC5"/>
<proteinExistence type="predicted"/>
<accession>A0A3E2GSC5</accession>
<dbReference type="Proteomes" id="UP000258309">
    <property type="component" value="Unassembled WGS sequence"/>
</dbReference>
<organism evidence="1 2">
    <name type="scientific">Scytalidium lignicola</name>
    <name type="common">Hyphomycete</name>
    <dbReference type="NCBI Taxonomy" id="5539"/>
    <lineage>
        <taxon>Eukaryota</taxon>
        <taxon>Fungi</taxon>
        <taxon>Dikarya</taxon>
        <taxon>Ascomycota</taxon>
        <taxon>Pezizomycotina</taxon>
        <taxon>Leotiomycetes</taxon>
        <taxon>Leotiomycetes incertae sedis</taxon>
        <taxon>Scytalidium</taxon>
    </lineage>
</organism>
<sequence>MLAGHNLKLELSPALDLEADRKSRRRDAGAGAVAGCWCKHQSRLQSVLFHDTPPFCTTVATKPRHTSSRSVPRQVV</sequence>
<comment type="caution">
    <text evidence="1">The sequence shown here is derived from an EMBL/GenBank/DDBJ whole genome shotgun (WGS) entry which is preliminary data.</text>
</comment>
<evidence type="ECO:0000313" key="2">
    <source>
        <dbReference type="Proteomes" id="UP000258309"/>
    </source>
</evidence>
<keyword evidence="2" id="KW-1185">Reference proteome</keyword>
<feature type="non-terminal residue" evidence="1">
    <location>
        <position position="76"/>
    </location>
</feature>
<feature type="non-terminal residue" evidence="1">
    <location>
        <position position="1"/>
    </location>
</feature>
<protein>
    <submittedName>
        <fullName evidence="1">Uncharacterized protein</fullName>
    </submittedName>
</protein>
<dbReference type="EMBL" id="NCSJ02000519">
    <property type="protein sequence ID" value="RFU24065.1"/>
    <property type="molecule type" value="Genomic_DNA"/>
</dbReference>
<name>A0A3E2GSC5_SCYLI</name>
<reference evidence="1 2" key="1">
    <citation type="submission" date="2018-05" db="EMBL/GenBank/DDBJ databases">
        <title>Draft genome sequence of Scytalidium lignicola DSM 105466, a ubiquitous saprotrophic fungus.</title>
        <authorList>
            <person name="Buettner E."/>
            <person name="Gebauer A.M."/>
            <person name="Hofrichter M."/>
            <person name="Liers C."/>
            <person name="Kellner H."/>
        </authorList>
    </citation>
    <scope>NUCLEOTIDE SEQUENCE [LARGE SCALE GENOMIC DNA]</scope>
    <source>
        <strain evidence="1 2">DSM 105466</strain>
    </source>
</reference>